<organism evidence="1 2">
    <name type="scientific">candidate division CSSED10-310 bacterium</name>
    <dbReference type="NCBI Taxonomy" id="2855610"/>
    <lineage>
        <taxon>Bacteria</taxon>
        <taxon>Bacteria division CSSED10-310</taxon>
    </lineage>
</organism>
<name>A0ABV6YYJ0_UNCC1</name>
<sequence length="137" mass="15028">MSGPDASLIIELQRLVAEHLLKSAGIDVDHNLAQAQKNVRLLRKVKMRYADSIALIIQAAVCNITGEKTQCCTLLTSAEIWCRALNMALAAQMLNRVLGQVSGGPDGQDKVAKADQWMQAQGIKKPDRFTCMMTRGF</sequence>
<evidence type="ECO:0000313" key="2">
    <source>
        <dbReference type="Proteomes" id="UP001594351"/>
    </source>
</evidence>
<accession>A0ABV6YYJ0</accession>
<comment type="caution">
    <text evidence="1">The sequence shown here is derived from an EMBL/GenBank/DDBJ whole genome shotgun (WGS) entry which is preliminary data.</text>
</comment>
<gene>
    <name evidence="1" type="ORF">ACFL27_13775</name>
</gene>
<reference evidence="1 2" key="1">
    <citation type="submission" date="2024-09" db="EMBL/GenBank/DDBJ databases">
        <title>Laminarin stimulates single cell rates of sulfate reduction while oxygen inhibits transcriptomic activity in coastal marine sediment.</title>
        <authorList>
            <person name="Lindsay M."/>
            <person name="Orcutt B."/>
            <person name="Emerson D."/>
            <person name="Stepanauskas R."/>
            <person name="D'Angelo T."/>
        </authorList>
    </citation>
    <scope>NUCLEOTIDE SEQUENCE [LARGE SCALE GENOMIC DNA]</scope>
    <source>
        <strain evidence="1">SAG AM-311-K15</strain>
    </source>
</reference>
<dbReference type="EMBL" id="JBHPBY010000171">
    <property type="protein sequence ID" value="MFC1851260.1"/>
    <property type="molecule type" value="Genomic_DNA"/>
</dbReference>
<dbReference type="Proteomes" id="UP001594351">
    <property type="component" value="Unassembled WGS sequence"/>
</dbReference>
<keyword evidence="2" id="KW-1185">Reference proteome</keyword>
<protein>
    <submittedName>
        <fullName evidence="1">Uncharacterized protein</fullName>
    </submittedName>
</protein>
<proteinExistence type="predicted"/>
<evidence type="ECO:0000313" key="1">
    <source>
        <dbReference type="EMBL" id="MFC1851260.1"/>
    </source>
</evidence>